<reference evidence="5" key="1">
    <citation type="journal article" date="2019" name="Int. J. Syst. Evol. Microbiol.">
        <title>The Global Catalogue of Microorganisms (GCM) 10K type strain sequencing project: providing services to taxonomists for standard genome sequencing and annotation.</title>
        <authorList>
            <consortium name="The Broad Institute Genomics Platform"/>
            <consortium name="The Broad Institute Genome Sequencing Center for Infectious Disease"/>
            <person name="Wu L."/>
            <person name="Ma J."/>
        </authorList>
    </citation>
    <scope>NUCLEOTIDE SEQUENCE [LARGE SCALE GENOMIC DNA]</scope>
    <source>
        <strain evidence="5">JCM 4087</strain>
    </source>
</reference>
<organism evidence="4 5">
    <name type="scientific">Streptomyces thioluteus</name>
    <dbReference type="NCBI Taxonomy" id="66431"/>
    <lineage>
        <taxon>Bacteria</taxon>
        <taxon>Bacillati</taxon>
        <taxon>Actinomycetota</taxon>
        <taxon>Actinomycetes</taxon>
        <taxon>Kitasatosporales</taxon>
        <taxon>Streptomycetaceae</taxon>
        <taxon>Streptomyces</taxon>
    </lineage>
</organism>
<evidence type="ECO:0000259" key="3">
    <source>
        <dbReference type="Pfam" id="PF22743"/>
    </source>
</evidence>
<dbReference type="EMBL" id="BAAAXZ010000119">
    <property type="protein sequence ID" value="GAA2933428.1"/>
    <property type="molecule type" value="Genomic_DNA"/>
</dbReference>
<name>A0ABN3X0A4_STRTU</name>
<evidence type="ECO:0000256" key="1">
    <source>
        <dbReference type="SAM" id="MobiDB-lite"/>
    </source>
</evidence>
<keyword evidence="2" id="KW-0472">Membrane</keyword>
<keyword evidence="5" id="KW-1185">Reference proteome</keyword>
<keyword evidence="2" id="KW-0812">Transmembrane</keyword>
<feature type="domain" description="PspA-associated" evidence="3">
    <location>
        <begin position="1"/>
        <end position="90"/>
    </location>
</feature>
<dbReference type="InterPro" id="IPR054437">
    <property type="entry name" value="PspA-assoc_dom"/>
</dbReference>
<feature type="region of interest" description="Disordered" evidence="1">
    <location>
        <begin position="85"/>
        <end position="116"/>
    </location>
</feature>
<dbReference type="Proteomes" id="UP001501102">
    <property type="component" value="Unassembled WGS sequence"/>
</dbReference>
<protein>
    <recommendedName>
        <fullName evidence="3">PspA-associated domain-containing protein</fullName>
    </recommendedName>
</protein>
<sequence length="224" mass="24189">MIVRIMGEGQWKLADSHFTELNKLDDELLDEMESGDREGFRRTLGALLEAVRRLGSPLPDDALEPSELILPAPDASLEEVRQMLSDDGLQSPADTRPARPSRRPRRGARDVPPTDAMTTLAVSGFTRPQRWLRAHPVAANALLASGVFATMLIGALLGRDASRSPLAPGYVLLALLAAIALVARRRAPRLVLAVTSAFSVAPARRPPRTAPRRTQIATSAVVAL</sequence>
<keyword evidence="2" id="KW-1133">Transmembrane helix</keyword>
<dbReference type="Pfam" id="PF22743">
    <property type="entry name" value="PspAA"/>
    <property type="match status" value="1"/>
</dbReference>
<feature type="transmembrane region" description="Helical" evidence="2">
    <location>
        <begin position="137"/>
        <end position="158"/>
    </location>
</feature>
<proteinExistence type="predicted"/>
<accession>A0ABN3X0A4</accession>
<evidence type="ECO:0000313" key="4">
    <source>
        <dbReference type="EMBL" id="GAA2933428.1"/>
    </source>
</evidence>
<gene>
    <name evidence="4" type="ORF">GCM10020221_31430</name>
</gene>
<feature type="transmembrane region" description="Helical" evidence="2">
    <location>
        <begin position="164"/>
        <end position="183"/>
    </location>
</feature>
<evidence type="ECO:0000256" key="2">
    <source>
        <dbReference type="SAM" id="Phobius"/>
    </source>
</evidence>
<evidence type="ECO:0000313" key="5">
    <source>
        <dbReference type="Proteomes" id="UP001501102"/>
    </source>
</evidence>
<comment type="caution">
    <text evidence="4">The sequence shown here is derived from an EMBL/GenBank/DDBJ whole genome shotgun (WGS) entry which is preliminary data.</text>
</comment>